<dbReference type="PANTHER" id="PTHR22656:SF1">
    <property type="entry name" value="EF-HAND CALCIUM-BINDING DOMAIN-CONTAINING PROTEIN 13"/>
    <property type="match status" value="1"/>
</dbReference>
<dbReference type="PANTHER" id="PTHR22656">
    <property type="entry name" value="EF-HAND CALCIUM-BINDING DOMAIN-CONTAINING PROTEIN 13"/>
    <property type="match status" value="1"/>
</dbReference>
<protein>
    <submittedName>
        <fullName evidence="4">Uncharacterized protein LOC121141227</fullName>
    </submittedName>
</protein>
<name>A0ABM2XMW9_MESAU</name>
<gene>
    <name evidence="4" type="primary">LOC121141227</name>
</gene>
<evidence type="ECO:0000256" key="2">
    <source>
        <dbReference type="ARBA" id="ARBA00022837"/>
    </source>
</evidence>
<proteinExistence type="predicted"/>
<accession>A0ABM2XMW9</accession>
<dbReference type="GeneID" id="121141227"/>
<dbReference type="Proteomes" id="UP000886700">
    <property type="component" value="Unplaced"/>
</dbReference>
<organism evidence="3 4">
    <name type="scientific">Mesocricetus auratus</name>
    <name type="common">Golden hamster</name>
    <dbReference type="NCBI Taxonomy" id="10036"/>
    <lineage>
        <taxon>Eukaryota</taxon>
        <taxon>Metazoa</taxon>
        <taxon>Chordata</taxon>
        <taxon>Craniata</taxon>
        <taxon>Vertebrata</taxon>
        <taxon>Euteleostomi</taxon>
        <taxon>Mammalia</taxon>
        <taxon>Eutheria</taxon>
        <taxon>Euarchontoglires</taxon>
        <taxon>Glires</taxon>
        <taxon>Rodentia</taxon>
        <taxon>Myomorpha</taxon>
        <taxon>Muroidea</taxon>
        <taxon>Cricetidae</taxon>
        <taxon>Cricetinae</taxon>
        <taxon>Mesocricetus</taxon>
    </lineage>
</organism>
<sequence>MDQVEALTGGETDINDVKHVLEKMGIDLKEKEMLKLLKNLPVNEDGKVYQNRLMDSLKSLKGGTISANKLDSLLGSMGIRLEEKELEDLIQSLQQDADGNVDLKKIMDEVKNISGNKVYESDLQNYLRNLGIELTDAECSELKKTLPTDAAGKVYQNRVLDAVKSLKVGRVNLSDLDKALGNMGIELTEKERKNLRDKLVVKGFLS</sequence>
<evidence type="ECO:0000256" key="1">
    <source>
        <dbReference type="ARBA" id="ARBA00022737"/>
    </source>
</evidence>
<dbReference type="SUPFAM" id="SSF47473">
    <property type="entry name" value="EF-hand"/>
    <property type="match status" value="2"/>
</dbReference>
<evidence type="ECO:0000313" key="4">
    <source>
        <dbReference type="RefSeq" id="XP_040604004.1"/>
    </source>
</evidence>
<dbReference type="InterPro" id="IPR011992">
    <property type="entry name" value="EF-hand-dom_pair"/>
</dbReference>
<keyword evidence="2" id="KW-0106">Calcium</keyword>
<keyword evidence="1" id="KW-0677">Repeat</keyword>
<dbReference type="Gene3D" id="1.10.238.10">
    <property type="entry name" value="EF-hand"/>
    <property type="match status" value="1"/>
</dbReference>
<evidence type="ECO:0000313" key="3">
    <source>
        <dbReference type="Proteomes" id="UP000886700"/>
    </source>
</evidence>
<keyword evidence="3" id="KW-1185">Reference proteome</keyword>
<dbReference type="RefSeq" id="XP_040604004.1">
    <property type="nucleotide sequence ID" value="XM_040748070.1"/>
</dbReference>
<reference evidence="4" key="1">
    <citation type="submission" date="2025-08" db="UniProtKB">
        <authorList>
            <consortium name="RefSeq"/>
        </authorList>
    </citation>
    <scope>IDENTIFICATION</scope>
    <source>
        <tissue evidence="4">Liver</tissue>
    </source>
</reference>